<dbReference type="InterPro" id="IPR038727">
    <property type="entry name" value="NadR/Ttd14_AAA_dom"/>
</dbReference>
<keyword evidence="3" id="KW-1185">Reference proteome</keyword>
<evidence type="ECO:0000259" key="1">
    <source>
        <dbReference type="Pfam" id="PF13521"/>
    </source>
</evidence>
<dbReference type="EMBL" id="BAAARW010000019">
    <property type="protein sequence ID" value="GAA2429496.1"/>
    <property type="molecule type" value="Genomic_DNA"/>
</dbReference>
<reference evidence="2 3" key="1">
    <citation type="journal article" date="2019" name="Int. J. Syst. Evol. Microbiol.">
        <title>The Global Catalogue of Microorganisms (GCM) 10K type strain sequencing project: providing services to taxonomists for standard genome sequencing and annotation.</title>
        <authorList>
            <consortium name="The Broad Institute Genomics Platform"/>
            <consortium name="The Broad Institute Genome Sequencing Center for Infectious Disease"/>
            <person name="Wu L."/>
            <person name="Ma J."/>
        </authorList>
    </citation>
    <scope>NUCLEOTIDE SEQUENCE [LARGE SCALE GENOMIC DNA]</scope>
    <source>
        <strain evidence="2 3">JCM 3325</strain>
    </source>
</reference>
<dbReference type="SUPFAM" id="SSF52540">
    <property type="entry name" value="P-loop containing nucleoside triphosphate hydrolases"/>
    <property type="match status" value="1"/>
</dbReference>
<evidence type="ECO:0000313" key="2">
    <source>
        <dbReference type="EMBL" id="GAA2429496.1"/>
    </source>
</evidence>
<dbReference type="Proteomes" id="UP001501231">
    <property type="component" value="Unassembled WGS sequence"/>
</dbReference>
<name>A0ABN3JGV0_9ACTN</name>
<gene>
    <name evidence="2" type="ORF">GCM10010191_48640</name>
</gene>
<protein>
    <submittedName>
        <fullName evidence="2">AAA family ATPase</fullName>
    </submittedName>
</protein>
<proteinExistence type="predicted"/>
<accession>A0ABN3JGV0</accession>
<dbReference type="Pfam" id="PF13521">
    <property type="entry name" value="AAA_28"/>
    <property type="match status" value="1"/>
</dbReference>
<feature type="domain" description="NadR/Ttd14 AAA" evidence="1">
    <location>
        <begin position="2"/>
        <end position="164"/>
    </location>
</feature>
<evidence type="ECO:0000313" key="3">
    <source>
        <dbReference type="Proteomes" id="UP001501231"/>
    </source>
</evidence>
<sequence>MVVTGGPGSGKSSLIDHLEKAGFARSEEAGRGVIRDQVAVGGPALPWNDPGLFAELMLSWEMRSYALAAEGAGPVFFDRGVPDVVGYLRLEERPVPAHVAEAARRFRYHRRVFVAPPWPDIYRRDEERKQSLDVAERTYESMVETYREYGYELVELPRSPVEERARFVLESLGTLL</sequence>
<comment type="caution">
    <text evidence="2">The sequence shown here is derived from an EMBL/GenBank/DDBJ whole genome shotgun (WGS) entry which is preliminary data.</text>
</comment>
<dbReference type="Gene3D" id="3.40.50.300">
    <property type="entry name" value="P-loop containing nucleotide triphosphate hydrolases"/>
    <property type="match status" value="1"/>
</dbReference>
<organism evidence="2 3">
    <name type="scientific">Actinomadura vinacea</name>
    <dbReference type="NCBI Taxonomy" id="115336"/>
    <lineage>
        <taxon>Bacteria</taxon>
        <taxon>Bacillati</taxon>
        <taxon>Actinomycetota</taxon>
        <taxon>Actinomycetes</taxon>
        <taxon>Streptosporangiales</taxon>
        <taxon>Thermomonosporaceae</taxon>
        <taxon>Actinomadura</taxon>
    </lineage>
</organism>
<dbReference type="InterPro" id="IPR027417">
    <property type="entry name" value="P-loop_NTPase"/>
</dbReference>